<reference evidence="2 3" key="1">
    <citation type="submission" date="2018-10" db="EMBL/GenBank/DDBJ databases">
        <title>Aeromicrobium sp. 9W16Y-2 whole genome shotgun sequence.</title>
        <authorList>
            <person name="Li F."/>
        </authorList>
    </citation>
    <scope>NUCLEOTIDE SEQUENCE [LARGE SCALE GENOMIC DNA]</scope>
    <source>
        <strain evidence="2 3">9W16Y-2</strain>
    </source>
</reference>
<evidence type="ECO:0000313" key="2">
    <source>
        <dbReference type="EMBL" id="RLV55867.1"/>
    </source>
</evidence>
<feature type="transmembrane region" description="Helical" evidence="1">
    <location>
        <begin position="170"/>
        <end position="191"/>
    </location>
</feature>
<name>A0A3L8PKH7_9ACTN</name>
<accession>A0A3L8PKH7</accession>
<keyword evidence="1" id="KW-1133">Transmembrane helix</keyword>
<keyword evidence="3" id="KW-1185">Reference proteome</keyword>
<keyword evidence="1" id="KW-0812">Transmembrane</keyword>
<feature type="transmembrane region" description="Helical" evidence="1">
    <location>
        <begin position="254"/>
        <end position="274"/>
    </location>
</feature>
<gene>
    <name evidence="2" type="ORF">D9V41_08130</name>
</gene>
<dbReference type="EMBL" id="RDBF01000005">
    <property type="protein sequence ID" value="RLV55867.1"/>
    <property type="molecule type" value="Genomic_DNA"/>
</dbReference>
<feature type="transmembrane region" description="Helical" evidence="1">
    <location>
        <begin position="31"/>
        <end position="49"/>
    </location>
</feature>
<organism evidence="2 3">
    <name type="scientific">Aeromicrobium phragmitis</name>
    <dbReference type="NCBI Taxonomy" id="2478914"/>
    <lineage>
        <taxon>Bacteria</taxon>
        <taxon>Bacillati</taxon>
        <taxon>Actinomycetota</taxon>
        <taxon>Actinomycetes</taxon>
        <taxon>Propionibacteriales</taxon>
        <taxon>Nocardioidaceae</taxon>
        <taxon>Aeromicrobium</taxon>
    </lineage>
</organism>
<dbReference type="Proteomes" id="UP000282515">
    <property type="component" value="Unassembled WGS sequence"/>
</dbReference>
<evidence type="ECO:0000256" key="1">
    <source>
        <dbReference type="SAM" id="Phobius"/>
    </source>
</evidence>
<keyword evidence="1" id="KW-0472">Membrane</keyword>
<feature type="transmembrane region" description="Helical" evidence="1">
    <location>
        <begin position="55"/>
        <end position="73"/>
    </location>
</feature>
<evidence type="ECO:0000313" key="3">
    <source>
        <dbReference type="Proteomes" id="UP000282515"/>
    </source>
</evidence>
<dbReference type="RefSeq" id="WP_121794063.1">
    <property type="nucleotide sequence ID" value="NZ_RDBF01000005.1"/>
</dbReference>
<protein>
    <submittedName>
        <fullName evidence="2">Uncharacterized protein</fullName>
    </submittedName>
</protein>
<sequence length="374" mass="40606">MTEFADRAALLRERQQRLDVLFATRDRWRSLLADAAVLVLGFVAVVAVGSESIAAAGYVLAALMIAGLVWRWIRWSQTRRKVAGPIRYWTFIDRAVWARHLGGEVPDRLVTAHEVARSDDFDRLAPRAVALGYGNVWHPRVLIASCAVGALFAVTVPGIIIVLLDDLDAAARAVAVVVVVGSVGLAGARLVGLVRDVWLQQQVLDLTRLELRTIARWRGVREPSSGLGWRLVPLALVLVSLLVTRVISDGWQPFLVAVLVVLLLALACVPALLLQRRSHIVSLRSYGDALLDRPNRRVAVDTSGDAVVLRNPSSSEALRLDPDQISGALDVPLGWPLAPPATALVLADGDIVIVAGEAARPLRERFADRAPVQD</sequence>
<comment type="caution">
    <text evidence="2">The sequence shown here is derived from an EMBL/GenBank/DDBJ whole genome shotgun (WGS) entry which is preliminary data.</text>
</comment>
<proteinExistence type="predicted"/>
<feature type="transmembrane region" description="Helical" evidence="1">
    <location>
        <begin position="141"/>
        <end position="164"/>
    </location>
</feature>
<feature type="transmembrane region" description="Helical" evidence="1">
    <location>
        <begin position="227"/>
        <end position="248"/>
    </location>
</feature>
<dbReference type="AlphaFoldDB" id="A0A3L8PKH7"/>